<evidence type="ECO:0000313" key="3">
    <source>
        <dbReference type="Proteomes" id="UP000621454"/>
    </source>
</evidence>
<keyword evidence="3" id="KW-1185">Reference proteome</keyword>
<proteinExistence type="predicted"/>
<evidence type="ECO:0000313" key="2">
    <source>
        <dbReference type="EMBL" id="GGB40066.1"/>
    </source>
</evidence>
<feature type="transmembrane region" description="Helical" evidence="1">
    <location>
        <begin position="106"/>
        <end position="124"/>
    </location>
</feature>
<feature type="transmembrane region" description="Helical" evidence="1">
    <location>
        <begin position="267"/>
        <end position="290"/>
    </location>
</feature>
<protein>
    <recommendedName>
        <fullName evidence="4">Mannosyltransferase (PIG-M)</fullName>
    </recommendedName>
</protein>
<reference evidence="2" key="1">
    <citation type="journal article" date="2014" name="Int. J. Syst. Evol. Microbiol.">
        <title>Complete genome sequence of Corynebacterium casei LMG S-19264T (=DSM 44701T), isolated from a smear-ripened cheese.</title>
        <authorList>
            <consortium name="US DOE Joint Genome Institute (JGI-PGF)"/>
            <person name="Walter F."/>
            <person name="Albersmeier A."/>
            <person name="Kalinowski J."/>
            <person name="Ruckert C."/>
        </authorList>
    </citation>
    <scope>NUCLEOTIDE SEQUENCE</scope>
    <source>
        <strain evidence="2">CGMCC 1.12827</strain>
    </source>
</reference>
<evidence type="ECO:0000256" key="1">
    <source>
        <dbReference type="SAM" id="Phobius"/>
    </source>
</evidence>
<dbReference type="RefSeq" id="WP_188587356.1">
    <property type="nucleotide sequence ID" value="NZ_BMGC01000024.1"/>
</dbReference>
<feature type="transmembrane region" description="Helical" evidence="1">
    <location>
        <begin position="136"/>
        <end position="156"/>
    </location>
</feature>
<organism evidence="2 3">
    <name type="scientific">Gordonia jinhuaensis</name>
    <dbReference type="NCBI Taxonomy" id="1517702"/>
    <lineage>
        <taxon>Bacteria</taxon>
        <taxon>Bacillati</taxon>
        <taxon>Actinomycetota</taxon>
        <taxon>Actinomycetes</taxon>
        <taxon>Mycobacteriales</taxon>
        <taxon>Gordoniaceae</taxon>
        <taxon>Gordonia</taxon>
    </lineage>
</organism>
<reference evidence="2" key="2">
    <citation type="submission" date="2020-09" db="EMBL/GenBank/DDBJ databases">
        <authorList>
            <person name="Sun Q."/>
            <person name="Zhou Y."/>
        </authorList>
    </citation>
    <scope>NUCLEOTIDE SEQUENCE</scope>
    <source>
        <strain evidence="2">CGMCC 1.12827</strain>
    </source>
</reference>
<dbReference type="Proteomes" id="UP000621454">
    <property type="component" value="Unassembled WGS sequence"/>
</dbReference>
<feature type="transmembrane region" description="Helical" evidence="1">
    <location>
        <begin position="21"/>
        <end position="40"/>
    </location>
</feature>
<keyword evidence="1" id="KW-1133">Transmembrane helix</keyword>
<keyword evidence="1" id="KW-0812">Transmembrane</keyword>
<feature type="transmembrane region" description="Helical" evidence="1">
    <location>
        <begin position="398"/>
        <end position="421"/>
    </location>
</feature>
<feature type="transmembrane region" description="Helical" evidence="1">
    <location>
        <begin position="433"/>
        <end position="457"/>
    </location>
</feature>
<comment type="caution">
    <text evidence="2">The sequence shown here is derived from an EMBL/GenBank/DDBJ whole genome shotgun (WGS) entry which is preliminary data.</text>
</comment>
<gene>
    <name evidence="2" type="ORF">GCM10011489_29610</name>
</gene>
<sequence length="483" mass="53890">MPAASRLDQWRLRLFARSGQLIVMLLTLCLLTLVMMYLGYQVKVSCGGPPFHPDGRSVHFPVGVGTQIAPCYSDLMYLWTGRDINNHVFPYIHGWIDDAGVLHRGVVEYPVASGLLMYLGAIGAHNDTQFLLHSAILLAPFGLAITILLGLMVRWWALWWAATPPLLLYAFHNWELPVVFTSVLAIAVMAFGASRDPATGERHMSLRTSSVIASVVLGVGFTLKLYPGFFVAPLALFVLLYGRTLTDAGSGSWWSRMRAAGLDWVGAVWVVIAAAVTVLAINLPFMLLGWRGWRASLSFQGKRKAVVDTNSIWYWGLRHFTGGTDNTYNSIVGVASPLLILATFVFALYLGYRVWLRDGIYPWVGVSASMLAGFMLFHKVHSPQYTLWILPFFVLLRVWWPVIVAYIAADTILDLTIFRLFGIYTSHSHMKWWVMTGVNVGVWVKSAILLVMIVMFIRVGLREPLASVGRMALPPKKFEKVPA</sequence>
<accession>A0A916TEX6</accession>
<dbReference type="EMBL" id="BMGC01000024">
    <property type="protein sequence ID" value="GGB40066.1"/>
    <property type="molecule type" value="Genomic_DNA"/>
</dbReference>
<feature type="transmembrane region" description="Helical" evidence="1">
    <location>
        <begin position="176"/>
        <end position="193"/>
    </location>
</feature>
<keyword evidence="1" id="KW-0472">Membrane</keyword>
<dbReference type="AlphaFoldDB" id="A0A916TEX6"/>
<evidence type="ECO:0008006" key="4">
    <source>
        <dbReference type="Google" id="ProtNLM"/>
    </source>
</evidence>
<feature type="transmembrane region" description="Helical" evidence="1">
    <location>
        <begin position="359"/>
        <end position="378"/>
    </location>
</feature>
<feature type="transmembrane region" description="Helical" evidence="1">
    <location>
        <begin position="331"/>
        <end position="352"/>
    </location>
</feature>
<name>A0A916TEX6_9ACTN</name>